<dbReference type="GO" id="GO:0003677">
    <property type="term" value="F:DNA binding"/>
    <property type="evidence" value="ECO:0007669"/>
    <property type="project" value="UniProtKB-KW"/>
</dbReference>
<dbReference type="OrthoDB" id="4376307at2"/>
<dbReference type="AlphaFoldDB" id="A0A2K4YA96"/>
<gene>
    <name evidence="3" type="ORF">MAAFP003_2377</name>
</gene>
<sequence>MIERVAGTLITPDDADYVLRALQLLTDLLGKQGSRPTPRLAAVTDRIAKTVVSTDVSRPNVSGNVRNPRVQPNSGDDTGYALIDTAAAARILGCTPGNVRDLRRRGVLSGYRVGGRWAYPAEAVMRRAAER</sequence>
<evidence type="ECO:0000313" key="4">
    <source>
        <dbReference type="Proteomes" id="UP000236318"/>
    </source>
</evidence>
<protein>
    <submittedName>
        <fullName evidence="3">DNA-binding protein</fullName>
    </submittedName>
</protein>
<feature type="domain" description="Helix-turn-helix" evidence="2">
    <location>
        <begin position="84"/>
        <end position="130"/>
    </location>
</feature>
<feature type="compositionally biased region" description="Polar residues" evidence="1">
    <location>
        <begin position="55"/>
        <end position="76"/>
    </location>
</feature>
<evidence type="ECO:0000256" key="1">
    <source>
        <dbReference type="SAM" id="MobiDB-lite"/>
    </source>
</evidence>
<proteinExistence type="predicted"/>
<keyword evidence="4" id="KW-1185">Reference proteome</keyword>
<comment type="caution">
    <text evidence="3">The sequence shown here is derived from an EMBL/GenBank/DDBJ whole genome shotgun (WGS) entry which is preliminary data.</text>
</comment>
<organism evidence="3 4">
    <name type="scientific">Mycobacterium ahvazicum</name>
    <dbReference type="NCBI Taxonomy" id="1964395"/>
    <lineage>
        <taxon>Bacteria</taxon>
        <taxon>Bacillati</taxon>
        <taxon>Actinomycetota</taxon>
        <taxon>Actinomycetes</taxon>
        <taxon>Mycobacteriales</taxon>
        <taxon>Mycobacteriaceae</taxon>
        <taxon>Mycobacterium</taxon>
        <taxon>Mycobacterium simiae complex</taxon>
    </lineage>
</organism>
<name>A0A2K4YA96_9MYCO</name>
<keyword evidence="3" id="KW-0238">DNA-binding</keyword>
<dbReference type="InterPro" id="IPR041657">
    <property type="entry name" value="HTH_17"/>
</dbReference>
<dbReference type="EMBL" id="FXEG02000002">
    <property type="protein sequence ID" value="SOX53703.1"/>
    <property type="molecule type" value="Genomic_DNA"/>
</dbReference>
<accession>A0A2K4YA96</accession>
<reference evidence="3" key="1">
    <citation type="submission" date="2018-01" db="EMBL/GenBank/DDBJ databases">
        <authorList>
            <consortium name="Urmite Genomes"/>
        </authorList>
    </citation>
    <scope>NUCLEOTIDE SEQUENCE [LARGE SCALE GENOMIC DNA]</scope>
    <source>
        <strain evidence="3">AFP003</strain>
    </source>
</reference>
<dbReference type="Pfam" id="PF12728">
    <property type="entry name" value="HTH_17"/>
    <property type="match status" value="1"/>
</dbReference>
<feature type="region of interest" description="Disordered" evidence="1">
    <location>
        <begin position="55"/>
        <end position="78"/>
    </location>
</feature>
<evidence type="ECO:0000313" key="3">
    <source>
        <dbReference type="EMBL" id="SOX53703.1"/>
    </source>
</evidence>
<evidence type="ECO:0000259" key="2">
    <source>
        <dbReference type="Pfam" id="PF12728"/>
    </source>
</evidence>
<dbReference type="Proteomes" id="UP000236318">
    <property type="component" value="Unassembled WGS sequence"/>
</dbReference>